<dbReference type="InterPro" id="IPR035940">
    <property type="entry name" value="CAP_sf"/>
</dbReference>
<dbReference type="Gene3D" id="3.40.33.10">
    <property type="entry name" value="CAP"/>
    <property type="match status" value="1"/>
</dbReference>
<organism evidence="4 5">
    <name type="scientific">Paracoccus fontiphilus</name>
    <dbReference type="NCBI Taxonomy" id="1815556"/>
    <lineage>
        <taxon>Bacteria</taxon>
        <taxon>Pseudomonadati</taxon>
        <taxon>Pseudomonadota</taxon>
        <taxon>Alphaproteobacteria</taxon>
        <taxon>Rhodobacterales</taxon>
        <taxon>Paracoccaceae</taxon>
        <taxon>Paracoccus</taxon>
    </lineage>
</organism>
<dbReference type="InterPro" id="IPR050557">
    <property type="entry name" value="RTX_toxin/Mannuronan_C5-epim"/>
</dbReference>
<dbReference type="InterPro" id="IPR018511">
    <property type="entry name" value="Hemolysin-typ_Ca-bd_CS"/>
</dbReference>
<dbReference type="InterPro" id="IPR014044">
    <property type="entry name" value="CAP_dom"/>
</dbReference>
<dbReference type="CDD" id="cd05379">
    <property type="entry name" value="CAP_bacterial"/>
    <property type="match status" value="1"/>
</dbReference>
<evidence type="ECO:0000259" key="3">
    <source>
        <dbReference type="Pfam" id="PF00188"/>
    </source>
</evidence>
<comment type="caution">
    <text evidence="4">The sequence shown here is derived from an EMBL/GenBank/DDBJ whole genome shotgun (WGS) entry which is preliminary data.</text>
</comment>
<comment type="subcellular location">
    <subcellularLocation>
        <location evidence="1">Secreted</location>
    </subcellularLocation>
</comment>
<evidence type="ECO:0000313" key="5">
    <source>
        <dbReference type="Proteomes" id="UP001595557"/>
    </source>
</evidence>
<dbReference type="PANTHER" id="PTHR38340:SF1">
    <property type="entry name" value="S-LAYER PROTEIN"/>
    <property type="match status" value="1"/>
</dbReference>
<reference evidence="5" key="1">
    <citation type="journal article" date="2019" name="Int. J. Syst. Evol. Microbiol.">
        <title>The Global Catalogue of Microorganisms (GCM) 10K type strain sequencing project: providing services to taxonomists for standard genome sequencing and annotation.</title>
        <authorList>
            <consortium name="The Broad Institute Genomics Platform"/>
            <consortium name="The Broad Institute Genome Sequencing Center for Infectious Disease"/>
            <person name="Wu L."/>
            <person name="Ma J."/>
        </authorList>
    </citation>
    <scope>NUCLEOTIDE SEQUENCE [LARGE SCALE GENOMIC DNA]</scope>
    <source>
        <strain evidence="5">KCTC 52239</strain>
    </source>
</reference>
<evidence type="ECO:0000256" key="1">
    <source>
        <dbReference type="ARBA" id="ARBA00004613"/>
    </source>
</evidence>
<evidence type="ECO:0000256" key="2">
    <source>
        <dbReference type="ARBA" id="ARBA00022525"/>
    </source>
</evidence>
<dbReference type="Gene3D" id="2.150.10.10">
    <property type="entry name" value="Serralysin-like metalloprotease, C-terminal"/>
    <property type="match status" value="2"/>
</dbReference>
<dbReference type="PROSITE" id="PS00330">
    <property type="entry name" value="HEMOLYSIN_CALCIUM"/>
    <property type="match status" value="3"/>
</dbReference>
<feature type="domain" description="SCP" evidence="3">
    <location>
        <begin position="14"/>
        <end position="127"/>
    </location>
</feature>
<name>A0ABV7IHY3_9RHOB</name>
<dbReference type="EMBL" id="JBHRTE010000091">
    <property type="protein sequence ID" value="MFC3170109.1"/>
    <property type="molecule type" value="Genomic_DNA"/>
</dbReference>
<keyword evidence="5" id="KW-1185">Reference proteome</keyword>
<dbReference type="Pfam" id="PF00353">
    <property type="entry name" value="HemolysinCabind"/>
    <property type="match status" value="3"/>
</dbReference>
<dbReference type="SUPFAM" id="SSF55797">
    <property type="entry name" value="PR-1-like"/>
    <property type="match status" value="1"/>
</dbReference>
<dbReference type="PRINTS" id="PR00313">
    <property type="entry name" value="CABNDNGRPT"/>
</dbReference>
<dbReference type="RefSeq" id="WP_207469755.1">
    <property type="nucleotide sequence ID" value="NZ_JAFNAW010000032.1"/>
</dbReference>
<protein>
    <submittedName>
        <fullName evidence="4">CAP domain-containing protein</fullName>
    </submittedName>
</protein>
<dbReference type="Pfam" id="PF00188">
    <property type="entry name" value="CAP"/>
    <property type="match status" value="1"/>
</dbReference>
<dbReference type="SUPFAM" id="SSF51120">
    <property type="entry name" value="beta-Roll"/>
    <property type="match status" value="2"/>
</dbReference>
<dbReference type="Proteomes" id="UP001595557">
    <property type="component" value="Unassembled WGS sequence"/>
</dbReference>
<keyword evidence="2" id="KW-0964">Secreted</keyword>
<dbReference type="PANTHER" id="PTHR38340">
    <property type="entry name" value="S-LAYER PROTEIN"/>
    <property type="match status" value="1"/>
</dbReference>
<proteinExistence type="predicted"/>
<accession>A0ABV7IHY3</accession>
<evidence type="ECO:0000313" key="4">
    <source>
        <dbReference type="EMBL" id="MFC3170109.1"/>
    </source>
</evidence>
<dbReference type="InterPro" id="IPR001343">
    <property type="entry name" value="Hemolysn_Ca-bd"/>
</dbReference>
<dbReference type="InterPro" id="IPR011049">
    <property type="entry name" value="Serralysin-like_metalloprot_C"/>
</dbReference>
<gene>
    <name evidence="4" type="ORF">ACFOD7_18825</name>
</gene>
<sequence>MSYANANERYLATLVNQARRAEGLAPLTLEKRLNDSAEAHSRWMLGTDTFSHTGQGGSSSRQRMEAAGFDLAGEWSTAENIAYVSIQGESDLRDEVRQLHQNLMNSPSHYANIMGDSAYIGIGLEVDYMKVGGRDYKVLMATQNFADTDGQLRLDNGSFLRVAEPRPDGSVQTRAEWQQGFDGQVFFGPAAGTARSDDYRLGAQNHAVLAGNGNDWVSGGGGNDRLNGGAGNDRLIGAIGADALAGGLGNDTLQGGAGNDGLNGNDGNDMLLGETGNDRLWGGTGHDRLFGGEGADVLSGEAGTDWLMGQNGNDTLAGGDGNDMINGGAGNDLLNGGTGADTFVFSIGGGTDTIQAYQHGIDRLVIDADRLDANPAVFMRDHMTKTPGGVLIDLGGGDRILVGGRNLTVEGVADDIFGY</sequence>